<dbReference type="InterPro" id="IPR013324">
    <property type="entry name" value="RNA_pol_sigma_r3/r4-like"/>
</dbReference>
<comment type="caution">
    <text evidence="8">The sequence shown here is derived from an EMBL/GenBank/DDBJ whole genome shotgun (WGS) entry which is preliminary data.</text>
</comment>
<dbReference type="PANTHER" id="PTHR43133:SF52">
    <property type="entry name" value="ECF RNA POLYMERASE SIGMA FACTOR SIGL"/>
    <property type="match status" value="1"/>
</dbReference>
<dbReference type="InterPro" id="IPR013325">
    <property type="entry name" value="RNA_pol_sigma_r2"/>
</dbReference>
<dbReference type="RefSeq" id="WP_126991354.1">
    <property type="nucleotide sequence ID" value="NZ_JTFC01000036.1"/>
</dbReference>
<keyword evidence="5" id="KW-0804">Transcription</keyword>
<protein>
    <recommendedName>
        <fullName evidence="10">RNA polymerase subunit sigma-70</fullName>
    </recommendedName>
</protein>
<gene>
    <name evidence="8" type="ORF">QI30_14620</name>
</gene>
<feature type="domain" description="RNA polymerase sigma factor 70 region 4 type 2" evidence="7">
    <location>
        <begin position="103"/>
        <end position="152"/>
    </location>
</feature>
<dbReference type="InterPro" id="IPR036388">
    <property type="entry name" value="WH-like_DNA-bd_sf"/>
</dbReference>
<evidence type="ECO:0008006" key="10">
    <source>
        <dbReference type="Google" id="ProtNLM"/>
    </source>
</evidence>
<evidence type="ECO:0000313" key="9">
    <source>
        <dbReference type="Proteomes" id="UP000288623"/>
    </source>
</evidence>
<evidence type="ECO:0000259" key="6">
    <source>
        <dbReference type="Pfam" id="PF04542"/>
    </source>
</evidence>
<dbReference type="GO" id="GO:0003677">
    <property type="term" value="F:DNA binding"/>
    <property type="evidence" value="ECO:0007669"/>
    <property type="project" value="UniProtKB-KW"/>
</dbReference>
<dbReference type="GO" id="GO:0016987">
    <property type="term" value="F:sigma factor activity"/>
    <property type="evidence" value="ECO:0007669"/>
    <property type="project" value="UniProtKB-KW"/>
</dbReference>
<dbReference type="GO" id="GO:0006352">
    <property type="term" value="P:DNA-templated transcription initiation"/>
    <property type="evidence" value="ECO:0007669"/>
    <property type="project" value="InterPro"/>
</dbReference>
<dbReference type="SUPFAM" id="SSF88946">
    <property type="entry name" value="Sigma2 domain of RNA polymerase sigma factors"/>
    <property type="match status" value="1"/>
</dbReference>
<dbReference type="OrthoDB" id="9784984at2"/>
<evidence type="ECO:0000256" key="3">
    <source>
        <dbReference type="ARBA" id="ARBA00023082"/>
    </source>
</evidence>
<keyword evidence="2" id="KW-0805">Transcription regulation</keyword>
<dbReference type="Proteomes" id="UP000288623">
    <property type="component" value="Unassembled WGS sequence"/>
</dbReference>
<dbReference type="NCBIfam" id="TIGR02937">
    <property type="entry name" value="sigma70-ECF"/>
    <property type="match status" value="1"/>
</dbReference>
<keyword evidence="4" id="KW-0238">DNA-binding</keyword>
<evidence type="ECO:0000313" key="8">
    <source>
        <dbReference type="EMBL" id="RUS53734.1"/>
    </source>
</evidence>
<dbReference type="EMBL" id="JTFC01000036">
    <property type="protein sequence ID" value="RUS53734.1"/>
    <property type="molecule type" value="Genomic_DNA"/>
</dbReference>
<dbReference type="AlphaFoldDB" id="A0A433RRJ6"/>
<evidence type="ECO:0000256" key="1">
    <source>
        <dbReference type="ARBA" id="ARBA00010641"/>
    </source>
</evidence>
<dbReference type="PANTHER" id="PTHR43133">
    <property type="entry name" value="RNA POLYMERASE ECF-TYPE SIGMA FACTO"/>
    <property type="match status" value="1"/>
</dbReference>
<sequence length="165" mass="19394">MDKIANEQLIQVMNDVYYYLVKIGANSEQARDIVQDAIYKSIVHLVAIDTNKYKAWVFKTAIHLFYDQCRRSKKFEQVELDDALKSSNALIEEQLIKKEQATQVQRVLAQLPYLHKQLLLCKYDLGWSYQQISAYFDIHTNTVKTYLARARANFKQLYEQGGYEQ</sequence>
<dbReference type="InterPro" id="IPR013249">
    <property type="entry name" value="RNA_pol_sigma70_r4_t2"/>
</dbReference>
<dbReference type="InterPro" id="IPR039425">
    <property type="entry name" value="RNA_pol_sigma-70-like"/>
</dbReference>
<accession>A0A433RRJ6</accession>
<dbReference type="Gene3D" id="1.10.1740.10">
    <property type="match status" value="1"/>
</dbReference>
<evidence type="ECO:0000256" key="2">
    <source>
        <dbReference type="ARBA" id="ARBA00023015"/>
    </source>
</evidence>
<proteinExistence type="inferred from homology"/>
<name>A0A433RRJ6_9BACL</name>
<dbReference type="InterPro" id="IPR014284">
    <property type="entry name" value="RNA_pol_sigma-70_dom"/>
</dbReference>
<reference evidence="8 9" key="1">
    <citation type="submission" date="2014-11" db="EMBL/GenBank/DDBJ databases">
        <title>Genome sequence and analysis of novel Kurthia sp.</title>
        <authorList>
            <person name="Lawson J.N."/>
            <person name="Gonzalez J.E."/>
            <person name="Rinauldi L."/>
            <person name="Xuan Z."/>
            <person name="Firman A."/>
            <person name="Shaddox L."/>
            <person name="Trudeau A."/>
            <person name="Shah S."/>
            <person name="Reiman D."/>
        </authorList>
    </citation>
    <scope>NUCLEOTIDE SEQUENCE [LARGE SCALE GENOMIC DNA]</scope>
    <source>
        <strain evidence="8 9">3B1D</strain>
    </source>
</reference>
<keyword evidence="3" id="KW-0731">Sigma factor</keyword>
<organism evidence="8 9">
    <name type="scientific">Candidatus Kurthia intestinigallinarum</name>
    <dbReference type="NCBI Taxonomy" id="1562256"/>
    <lineage>
        <taxon>Bacteria</taxon>
        <taxon>Bacillati</taxon>
        <taxon>Bacillota</taxon>
        <taxon>Bacilli</taxon>
        <taxon>Bacillales</taxon>
        <taxon>Caryophanaceae</taxon>
        <taxon>Kurthia</taxon>
    </lineage>
</organism>
<evidence type="ECO:0000259" key="7">
    <source>
        <dbReference type="Pfam" id="PF08281"/>
    </source>
</evidence>
<dbReference type="SUPFAM" id="SSF88659">
    <property type="entry name" value="Sigma3 and sigma4 domains of RNA polymerase sigma factors"/>
    <property type="match status" value="1"/>
</dbReference>
<dbReference type="Pfam" id="PF04542">
    <property type="entry name" value="Sigma70_r2"/>
    <property type="match status" value="1"/>
</dbReference>
<dbReference type="Pfam" id="PF08281">
    <property type="entry name" value="Sigma70_r4_2"/>
    <property type="match status" value="1"/>
</dbReference>
<comment type="similarity">
    <text evidence="1">Belongs to the sigma-70 factor family. ECF subfamily.</text>
</comment>
<feature type="domain" description="RNA polymerase sigma-70 region 2" evidence="6">
    <location>
        <begin position="13"/>
        <end position="74"/>
    </location>
</feature>
<dbReference type="InterPro" id="IPR007627">
    <property type="entry name" value="RNA_pol_sigma70_r2"/>
</dbReference>
<keyword evidence="9" id="KW-1185">Reference proteome</keyword>
<dbReference type="Gene3D" id="1.10.10.10">
    <property type="entry name" value="Winged helix-like DNA-binding domain superfamily/Winged helix DNA-binding domain"/>
    <property type="match status" value="1"/>
</dbReference>
<evidence type="ECO:0000256" key="4">
    <source>
        <dbReference type="ARBA" id="ARBA00023125"/>
    </source>
</evidence>
<evidence type="ECO:0000256" key="5">
    <source>
        <dbReference type="ARBA" id="ARBA00023163"/>
    </source>
</evidence>